<evidence type="ECO:0000313" key="4">
    <source>
        <dbReference type="Proteomes" id="UP000673394"/>
    </source>
</evidence>
<keyword evidence="1" id="KW-1133">Transmembrane helix</keyword>
<name>A0ABS5CB12_9BACL</name>
<feature type="transmembrane region" description="Helical" evidence="1">
    <location>
        <begin position="167"/>
        <end position="190"/>
    </location>
</feature>
<keyword evidence="4" id="KW-1185">Reference proteome</keyword>
<reference evidence="3 4" key="1">
    <citation type="submission" date="2021-04" db="EMBL/GenBank/DDBJ databases">
        <title>Paenibacillus sp. DLE-14 whole genome sequence.</title>
        <authorList>
            <person name="Ham Y.J."/>
        </authorList>
    </citation>
    <scope>NUCLEOTIDE SEQUENCE [LARGE SCALE GENOMIC DNA]</scope>
    <source>
        <strain evidence="3 4">DLE-14</strain>
    </source>
</reference>
<accession>A0ABS5CB12</accession>
<keyword evidence="1" id="KW-0472">Membrane</keyword>
<dbReference type="InterPro" id="IPR002931">
    <property type="entry name" value="Transglutaminase-like"/>
</dbReference>
<dbReference type="EMBL" id="JAGKSP010000002">
    <property type="protein sequence ID" value="MBP3962293.1"/>
    <property type="molecule type" value="Genomic_DNA"/>
</dbReference>
<evidence type="ECO:0000259" key="2">
    <source>
        <dbReference type="SMART" id="SM00460"/>
    </source>
</evidence>
<protein>
    <submittedName>
        <fullName evidence="3">Transglutaminase domain-containing protein</fullName>
    </submittedName>
</protein>
<dbReference type="PANTHER" id="PTHR33490:SF3">
    <property type="entry name" value="CONSERVED INTEGRAL MEMBRANE PROTEIN"/>
    <property type="match status" value="1"/>
</dbReference>
<dbReference type="Pfam" id="PF01841">
    <property type="entry name" value="Transglut_core"/>
    <property type="match status" value="1"/>
</dbReference>
<dbReference type="SMART" id="SM00460">
    <property type="entry name" value="TGc"/>
    <property type="match status" value="1"/>
</dbReference>
<feature type="transmembrane region" description="Helical" evidence="1">
    <location>
        <begin position="104"/>
        <end position="122"/>
    </location>
</feature>
<evidence type="ECO:0000256" key="1">
    <source>
        <dbReference type="SAM" id="Phobius"/>
    </source>
</evidence>
<dbReference type="InterPro" id="IPR038765">
    <property type="entry name" value="Papain-like_cys_pep_sf"/>
</dbReference>
<feature type="domain" description="Transglutaminase-like" evidence="2">
    <location>
        <begin position="310"/>
        <end position="373"/>
    </location>
</feature>
<organism evidence="3 4">
    <name type="scientific">Paenibacillus lignilyticus</name>
    <dbReference type="NCBI Taxonomy" id="1172615"/>
    <lineage>
        <taxon>Bacteria</taxon>
        <taxon>Bacillati</taxon>
        <taxon>Bacillota</taxon>
        <taxon>Bacilli</taxon>
        <taxon>Bacillales</taxon>
        <taxon>Paenibacillaceae</taxon>
        <taxon>Paenibacillus</taxon>
    </lineage>
</organism>
<dbReference type="SUPFAM" id="SSF54001">
    <property type="entry name" value="Cysteine proteinases"/>
    <property type="match status" value="1"/>
</dbReference>
<proteinExistence type="predicted"/>
<gene>
    <name evidence="3" type="ORF">I8J30_06170</name>
</gene>
<comment type="caution">
    <text evidence="3">The sequence shown here is derived from an EMBL/GenBank/DDBJ whole genome shotgun (WGS) entry which is preliminary data.</text>
</comment>
<sequence length="393" mass="42963">MNAWVAPLLKPEPVALMVLIILLGSFIQGMRRGASGSAKHLFFFIWQAVSVVIALVLAGRGASRLSPVIRDWLEARNIIVPQEELSAAKELWYTVVTSLRDFELLRFGALFLVLYSLVRYLLRLLEPLCYMLYDALMQPAKHADQVTRRGRPSAYGRLSGTASRTTGALIGALLGGGRAFLVIAVLFVYVTLAPHALGADAIRSSAIYAKTAAELLDPVAGDVLKRGPVITDAVQAEFRRVLQRKYEVIDAAVPANIEAAAAEVTKQSDNDEAKARALYDWIGTRIAYDWDKANNYVEHGVWKEQTPTETFDTRKGVCIDVARLYAVMARSVGLDVRVVTGLGATGNGSYGPHAWNEVRLASSGAWIPLDATWASSGDWFNPAGFSSTHIRET</sequence>
<dbReference type="Proteomes" id="UP000673394">
    <property type="component" value="Unassembled WGS sequence"/>
</dbReference>
<keyword evidence="1" id="KW-0812">Transmembrane</keyword>
<evidence type="ECO:0000313" key="3">
    <source>
        <dbReference type="EMBL" id="MBP3962293.1"/>
    </source>
</evidence>
<feature type="transmembrane region" description="Helical" evidence="1">
    <location>
        <begin position="12"/>
        <end position="29"/>
    </location>
</feature>
<dbReference type="RefSeq" id="WP_210656399.1">
    <property type="nucleotide sequence ID" value="NZ_JAGKSP010000002.1"/>
</dbReference>
<feature type="transmembrane region" description="Helical" evidence="1">
    <location>
        <begin position="41"/>
        <end position="62"/>
    </location>
</feature>
<dbReference type="PANTHER" id="PTHR33490">
    <property type="entry name" value="BLR5614 PROTEIN-RELATED"/>
    <property type="match status" value="1"/>
</dbReference>
<dbReference type="Gene3D" id="3.10.620.30">
    <property type="match status" value="1"/>
</dbReference>